<accession>A0ABU2S8N1</accession>
<evidence type="ECO:0000259" key="1">
    <source>
        <dbReference type="Pfam" id="PF12697"/>
    </source>
</evidence>
<dbReference type="EMBL" id="JAVREV010000013">
    <property type="protein sequence ID" value="MDT0445300.1"/>
    <property type="molecule type" value="Genomic_DNA"/>
</dbReference>
<reference evidence="3" key="1">
    <citation type="submission" date="2023-07" db="EMBL/GenBank/DDBJ databases">
        <title>30 novel species of actinomycetes from the DSMZ collection.</title>
        <authorList>
            <person name="Nouioui I."/>
        </authorList>
    </citation>
    <scope>NUCLEOTIDE SEQUENCE [LARGE SCALE GENOMIC DNA]</scope>
    <source>
        <strain evidence="3">DSM 41886</strain>
    </source>
</reference>
<organism evidence="2 3">
    <name type="scientific">Streptomyces johnsoniae</name>
    <dbReference type="NCBI Taxonomy" id="3075532"/>
    <lineage>
        <taxon>Bacteria</taxon>
        <taxon>Bacillati</taxon>
        <taxon>Actinomycetota</taxon>
        <taxon>Actinomycetes</taxon>
        <taxon>Kitasatosporales</taxon>
        <taxon>Streptomycetaceae</taxon>
        <taxon>Streptomyces</taxon>
    </lineage>
</organism>
<dbReference type="GO" id="GO:0016787">
    <property type="term" value="F:hydrolase activity"/>
    <property type="evidence" value="ECO:0007669"/>
    <property type="project" value="UniProtKB-KW"/>
</dbReference>
<feature type="domain" description="AB hydrolase-1" evidence="1">
    <location>
        <begin position="34"/>
        <end position="251"/>
    </location>
</feature>
<protein>
    <submittedName>
        <fullName evidence="2">Alpha/beta hydrolase</fullName>
    </submittedName>
</protein>
<keyword evidence="2" id="KW-0378">Hydrolase</keyword>
<gene>
    <name evidence="2" type="ORF">RM779_22240</name>
</gene>
<dbReference type="Proteomes" id="UP001183615">
    <property type="component" value="Unassembled WGS sequence"/>
</dbReference>
<keyword evidence="3" id="KW-1185">Reference proteome</keyword>
<comment type="caution">
    <text evidence="2">The sequence shown here is derived from an EMBL/GenBank/DDBJ whole genome shotgun (WGS) entry which is preliminary data.</text>
</comment>
<sequence length="259" mass="26126">MEATAVSADGTGIAITRTGSGPPVVLVDGAMCHREFGPSADLAARLAPDFTVYAYDRRGRGGSGDSAPYAVEREVDDLRAVIAAAGGSARVYGVSSGGILALEAAARGAAIDRLAVFEPPLPGPGLAGDAAAELAPRLAALVADDRRGEAVELFQTSIGVPQEMVAAMRGAPFRPGLEAIAHTLVYDLTVTGAALPGRYASVAVPALVLRSEDTSAGLAASARALADAVPGALLRALPGHFHEVAPEELAPVIAAFLKG</sequence>
<dbReference type="Pfam" id="PF12697">
    <property type="entry name" value="Abhydrolase_6"/>
    <property type="match status" value="1"/>
</dbReference>
<dbReference type="Gene3D" id="3.40.50.1820">
    <property type="entry name" value="alpha/beta hydrolase"/>
    <property type="match status" value="1"/>
</dbReference>
<dbReference type="InterPro" id="IPR050471">
    <property type="entry name" value="AB_hydrolase"/>
</dbReference>
<dbReference type="PANTHER" id="PTHR43433:SF5">
    <property type="entry name" value="AB HYDROLASE-1 DOMAIN-CONTAINING PROTEIN"/>
    <property type="match status" value="1"/>
</dbReference>
<evidence type="ECO:0000313" key="3">
    <source>
        <dbReference type="Proteomes" id="UP001183615"/>
    </source>
</evidence>
<dbReference type="InterPro" id="IPR000073">
    <property type="entry name" value="AB_hydrolase_1"/>
</dbReference>
<proteinExistence type="predicted"/>
<dbReference type="InterPro" id="IPR029058">
    <property type="entry name" value="AB_hydrolase_fold"/>
</dbReference>
<dbReference type="PANTHER" id="PTHR43433">
    <property type="entry name" value="HYDROLASE, ALPHA/BETA FOLD FAMILY PROTEIN"/>
    <property type="match status" value="1"/>
</dbReference>
<dbReference type="SUPFAM" id="SSF53474">
    <property type="entry name" value="alpha/beta-Hydrolases"/>
    <property type="match status" value="1"/>
</dbReference>
<name>A0ABU2S8N1_9ACTN</name>
<evidence type="ECO:0000313" key="2">
    <source>
        <dbReference type="EMBL" id="MDT0445300.1"/>
    </source>
</evidence>
<dbReference type="RefSeq" id="WP_311619519.1">
    <property type="nucleotide sequence ID" value="NZ_JAVREV010000013.1"/>
</dbReference>